<accession>A0AAV4RIG7</accession>
<comment type="caution">
    <text evidence="1">The sequence shown here is derived from an EMBL/GenBank/DDBJ whole genome shotgun (WGS) entry which is preliminary data.</text>
</comment>
<gene>
    <name evidence="1" type="ORF">CEXT_136531</name>
</gene>
<name>A0AAV4RIG7_CAEEX</name>
<protein>
    <submittedName>
        <fullName evidence="1">Uncharacterized protein</fullName>
    </submittedName>
</protein>
<evidence type="ECO:0000313" key="2">
    <source>
        <dbReference type="Proteomes" id="UP001054945"/>
    </source>
</evidence>
<dbReference type="Proteomes" id="UP001054945">
    <property type="component" value="Unassembled WGS sequence"/>
</dbReference>
<organism evidence="1 2">
    <name type="scientific">Caerostris extrusa</name>
    <name type="common">Bark spider</name>
    <name type="synonym">Caerostris bankana</name>
    <dbReference type="NCBI Taxonomy" id="172846"/>
    <lineage>
        <taxon>Eukaryota</taxon>
        <taxon>Metazoa</taxon>
        <taxon>Ecdysozoa</taxon>
        <taxon>Arthropoda</taxon>
        <taxon>Chelicerata</taxon>
        <taxon>Arachnida</taxon>
        <taxon>Araneae</taxon>
        <taxon>Araneomorphae</taxon>
        <taxon>Entelegynae</taxon>
        <taxon>Araneoidea</taxon>
        <taxon>Araneidae</taxon>
        <taxon>Caerostris</taxon>
    </lineage>
</organism>
<reference evidence="1 2" key="1">
    <citation type="submission" date="2021-06" db="EMBL/GenBank/DDBJ databases">
        <title>Caerostris extrusa draft genome.</title>
        <authorList>
            <person name="Kono N."/>
            <person name="Arakawa K."/>
        </authorList>
    </citation>
    <scope>NUCLEOTIDE SEQUENCE [LARGE SCALE GENOMIC DNA]</scope>
</reference>
<keyword evidence="2" id="KW-1185">Reference proteome</keyword>
<proteinExistence type="predicted"/>
<dbReference type="EMBL" id="BPLR01007904">
    <property type="protein sequence ID" value="GIY20541.1"/>
    <property type="molecule type" value="Genomic_DNA"/>
</dbReference>
<sequence>MQGVNRVNKEQGERDIRRKTHMRLIHELSKSKSITTCPSLAAMASALTCQEGSRQRRMPTRLTLRPMCIFQLDDNLADSIGVNLISCYNYCYCFKKRNIFLVPSI</sequence>
<evidence type="ECO:0000313" key="1">
    <source>
        <dbReference type="EMBL" id="GIY20541.1"/>
    </source>
</evidence>
<dbReference type="AlphaFoldDB" id="A0AAV4RIG7"/>